<evidence type="ECO:0008006" key="2">
    <source>
        <dbReference type="Google" id="ProtNLM"/>
    </source>
</evidence>
<organism evidence="1">
    <name type="scientific">Paenarthrobacter sp. AMU7</name>
    <dbReference type="NCBI Taxonomy" id="3162492"/>
    <lineage>
        <taxon>Bacteria</taxon>
        <taxon>Bacillati</taxon>
        <taxon>Actinomycetota</taxon>
        <taxon>Actinomycetes</taxon>
        <taxon>Micrococcales</taxon>
        <taxon>Micrococcaceae</taxon>
        <taxon>Paenarthrobacter</taxon>
    </lineage>
</organism>
<name>A0AB39YNM9_9MICC</name>
<protein>
    <recommendedName>
        <fullName evidence="2">DUF4393 domain-containing protein</fullName>
    </recommendedName>
</protein>
<dbReference type="EMBL" id="CP165735">
    <property type="protein sequence ID" value="XDV71940.1"/>
    <property type="molecule type" value="Genomic_DNA"/>
</dbReference>
<dbReference type="AlphaFoldDB" id="A0AB39YNM9"/>
<dbReference type="RefSeq" id="WP_369745787.1">
    <property type="nucleotide sequence ID" value="NZ_CP165735.1"/>
</dbReference>
<evidence type="ECO:0000313" key="1">
    <source>
        <dbReference type="EMBL" id="XDV71940.1"/>
    </source>
</evidence>
<accession>A0AB39YNM9</accession>
<proteinExistence type="predicted"/>
<gene>
    <name evidence="1" type="ORF">ABQM86_01745</name>
</gene>
<reference evidence="1" key="1">
    <citation type="submission" date="2024-07" db="EMBL/GenBank/DDBJ databases">
        <authorList>
            <person name="Li J."/>
            <person name="Wei H."/>
            <person name="Ma J."/>
        </authorList>
    </citation>
    <scope>NUCLEOTIDE SEQUENCE</scope>
    <source>
        <strain evidence="1">AMU7</strain>
    </source>
</reference>
<sequence length="256" mass="26726">MNWEKSSQEPDLAIQPLPDQLGLGPVGKGISAAAGAAIGAAFPPIAIPVAGMVEALHTFGGKLQEVQDKQINRVAVAAGQKAGISPEDVVRHLLEGEDLALLAAEAMDAARRTRLREKPPALGYALGAMLSDDALIDPESVWIRILSSVEPPHARILRLPLDHTATHGSGSMLFGVGTILKVSEIGDAAGLQEAVPPLIEDLTRAGLVMHPGSEAMNPEIGIYKVPDAFGQPVKATTLGAQLFARLSVAGVEEQSK</sequence>